<name>A0ABW1DBX0_9ACTN</name>
<proteinExistence type="predicted"/>
<accession>A0ABW1DBX0</accession>
<organism evidence="1 2">
    <name type="scientific">Nonomuraea insulae</name>
    <dbReference type="NCBI Taxonomy" id="1616787"/>
    <lineage>
        <taxon>Bacteria</taxon>
        <taxon>Bacillati</taxon>
        <taxon>Actinomycetota</taxon>
        <taxon>Actinomycetes</taxon>
        <taxon>Streptosporangiales</taxon>
        <taxon>Streptosporangiaceae</taxon>
        <taxon>Nonomuraea</taxon>
    </lineage>
</organism>
<gene>
    <name evidence="1" type="ORF">ACFPZ3_65600</name>
</gene>
<evidence type="ECO:0000313" key="2">
    <source>
        <dbReference type="Proteomes" id="UP001596058"/>
    </source>
</evidence>
<sequence>MASLHVDIASFRYDTTRPLFDGTVAFGGLDATLHTASTIPEIFSGLTAGRFDVAEFGLTYYLRALDAGAGLVALPVFPNRVFRHSCVFVNTRKGIRGPEDLIGRTIGEFGMYGQDSGVWAKGILSDEYGFAPEKNRWILGGLETPLPAPFEFTTHPHPDDVEITLAPAGRTLADMLDRGEIDVLFSANAPTPYLAGSPNIAPLFPDHEARERDWYRRTGIFPMMHTIATSRGLLESHPGLAQRLYQGFSEAKNAAAESYRDMRRLYQVTTMVPWMNDLFEENHKLFPHDWWPYGVDSNRTALETYLRYHDEQGLSAVPRTVDELFVAELRNT</sequence>
<dbReference type="EMBL" id="JBHSPA010000117">
    <property type="protein sequence ID" value="MFC5835087.1"/>
    <property type="molecule type" value="Genomic_DNA"/>
</dbReference>
<evidence type="ECO:0000313" key="1">
    <source>
        <dbReference type="EMBL" id="MFC5835087.1"/>
    </source>
</evidence>
<protein>
    <recommendedName>
        <fullName evidence="3">4,5-dihydroxyphthalate decarboxylase</fullName>
    </recommendedName>
</protein>
<reference evidence="2" key="1">
    <citation type="journal article" date="2019" name="Int. J. Syst. Evol. Microbiol.">
        <title>The Global Catalogue of Microorganisms (GCM) 10K type strain sequencing project: providing services to taxonomists for standard genome sequencing and annotation.</title>
        <authorList>
            <consortium name="The Broad Institute Genomics Platform"/>
            <consortium name="The Broad Institute Genome Sequencing Center for Infectious Disease"/>
            <person name="Wu L."/>
            <person name="Ma J."/>
        </authorList>
    </citation>
    <scope>NUCLEOTIDE SEQUENCE [LARGE SCALE GENOMIC DNA]</scope>
    <source>
        <strain evidence="2">CCUG 53903</strain>
    </source>
</reference>
<dbReference type="Proteomes" id="UP001596058">
    <property type="component" value="Unassembled WGS sequence"/>
</dbReference>
<dbReference type="RefSeq" id="WP_379524496.1">
    <property type="nucleotide sequence ID" value="NZ_JBHSPA010000117.1"/>
</dbReference>
<keyword evidence="2" id="KW-1185">Reference proteome</keyword>
<comment type="caution">
    <text evidence="1">The sequence shown here is derived from an EMBL/GenBank/DDBJ whole genome shotgun (WGS) entry which is preliminary data.</text>
</comment>
<evidence type="ECO:0008006" key="3">
    <source>
        <dbReference type="Google" id="ProtNLM"/>
    </source>
</evidence>
<dbReference type="SUPFAM" id="SSF53850">
    <property type="entry name" value="Periplasmic binding protein-like II"/>
    <property type="match status" value="1"/>
</dbReference>